<feature type="region of interest" description="Disordered" evidence="1">
    <location>
        <begin position="350"/>
        <end position="388"/>
    </location>
</feature>
<dbReference type="Proteomes" id="UP000226192">
    <property type="component" value="Unassembled WGS sequence"/>
</dbReference>
<dbReference type="STRING" id="1399860.A0A2C5Y1Z5"/>
<accession>A0A2C5Y1Z5</accession>
<keyword evidence="3" id="KW-1185">Reference proteome</keyword>
<comment type="caution">
    <text evidence="2">The sequence shown here is derived from an EMBL/GenBank/DDBJ whole genome shotgun (WGS) entry which is preliminary data.</text>
</comment>
<organism evidence="2 3">
    <name type="scientific">Ophiocordyceps australis</name>
    <dbReference type="NCBI Taxonomy" id="1399860"/>
    <lineage>
        <taxon>Eukaryota</taxon>
        <taxon>Fungi</taxon>
        <taxon>Dikarya</taxon>
        <taxon>Ascomycota</taxon>
        <taxon>Pezizomycotina</taxon>
        <taxon>Sordariomycetes</taxon>
        <taxon>Hypocreomycetidae</taxon>
        <taxon>Hypocreales</taxon>
        <taxon>Ophiocordycipitaceae</taxon>
        <taxon>Ophiocordyceps</taxon>
    </lineage>
</organism>
<feature type="compositionally biased region" description="Low complexity" evidence="1">
    <location>
        <begin position="1"/>
        <end position="10"/>
    </location>
</feature>
<gene>
    <name evidence="2" type="ORF">CDD81_6776</name>
</gene>
<feature type="region of interest" description="Disordered" evidence="1">
    <location>
        <begin position="73"/>
        <end position="97"/>
    </location>
</feature>
<name>A0A2C5Y1Z5_9HYPO</name>
<feature type="compositionally biased region" description="Low complexity" evidence="1">
    <location>
        <begin position="86"/>
        <end position="95"/>
    </location>
</feature>
<feature type="region of interest" description="Disordered" evidence="1">
    <location>
        <begin position="1"/>
        <end position="61"/>
    </location>
</feature>
<dbReference type="EMBL" id="NJET01000065">
    <property type="protein sequence ID" value="PHH62707.1"/>
    <property type="molecule type" value="Genomic_DNA"/>
</dbReference>
<sequence>MASQPGSTSGSGPGRQRSREASHDDFPSLPSPRLPPLRNLHVPRDRQGPPSQMRAWATAARRADRIQRMALEQAASPGDVDNSDHSSSSLLPSSRRGLRLRAVDSRRPTFEDPNQSMQVEAANVELSSYMFDIMLGRASLSHSPLRQDECSDDHRRSKRRKLAADRLVPSFNGFRYGKYGQVEPGQLRMEIVSCDGGMFSNESLYAADNVLKNDNSVYCTKGNRCNIVLRHHGATVFTLRELVIKAPGSLNYSHPVREGMVFISMDQDDLLSRTAQYQIQYGPPTRDRRVNAPAPERDLRIISIRHYDDGTTSAHTNSTFVCRDDFDEPHRTPQMPPEFSRNLPDFQVTTECSDEEDNGPEMPEPPRRAPNHIGSLPFEANDSDSDSGIERLESNRLYSATQYPRRLSDSQPPVLPYEPINLSLAEALDAHAHATQEAVRAVGGELLVPHARFYIEKESNKCTIRFEPPVSGRFVLLKMWSSQQDQLSNIDIQSIMARGYAGPRYFPSVQLS</sequence>
<protein>
    <submittedName>
        <fullName evidence="2">Uncharacterized protein</fullName>
    </submittedName>
</protein>
<evidence type="ECO:0000313" key="2">
    <source>
        <dbReference type="EMBL" id="PHH62707.1"/>
    </source>
</evidence>
<evidence type="ECO:0000256" key="1">
    <source>
        <dbReference type="SAM" id="MobiDB-lite"/>
    </source>
</evidence>
<dbReference type="AlphaFoldDB" id="A0A2C5Y1Z5"/>
<proteinExistence type="predicted"/>
<dbReference type="OrthoDB" id="2351940at2759"/>
<evidence type="ECO:0000313" key="3">
    <source>
        <dbReference type="Proteomes" id="UP000226192"/>
    </source>
</evidence>
<feature type="compositionally biased region" description="Basic and acidic residues" evidence="1">
    <location>
        <begin position="17"/>
        <end position="26"/>
    </location>
</feature>
<reference evidence="2 3" key="1">
    <citation type="submission" date="2017-06" db="EMBL/GenBank/DDBJ databases">
        <title>Ant-infecting Ophiocordyceps genomes reveal a high diversity of potential behavioral manipulation genes and a possible major role for enterotoxins.</title>
        <authorList>
            <person name="De Bekker C."/>
            <person name="Evans H.C."/>
            <person name="Brachmann A."/>
            <person name="Hughes D.P."/>
        </authorList>
    </citation>
    <scope>NUCLEOTIDE SEQUENCE [LARGE SCALE GENOMIC DNA]</scope>
    <source>
        <strain evidence="2 3">Map64</strain>
    </source>
</reference>